<dbReference type="Gene3D" id="2.30.110.10">
    <property type="entry name" value="Electron Transport, Fmn-binding Protein, Chain A"/>
    <property type="match status" value="1"/>
</dbReference>
<dbReference type="AlphaFoldDB" id="X1LPJ2"/>
<dbReference type="InterPro" id="IPR011576">
    <property type="entry name" value="Pyridox_Oxase_N"/>
</dbReference>
<sequence>MNKDELKKRFREIKNLLKKWHTVPVATVGKDGKPNVAGKSVMVREDGTIVWGELYFMQTYKNLKQNPDASICVWDRKPPFKAFKLMGKTEIHEDDELAAKLDEITRRGHGKVGAPMFKSRREKMAAVVFKVEEIYDQTPDLKAGGKRIFHRAT</sequence>
<accession>X1LPJ2</accession>
<dbReference type="EMBL" id="BARV01014627">
    <property type="protein sequence ID" value="GAI21282.1"/>
    <property type="molecule type" value="Genomic_DNA"/>
</dbReference>
<dbReference type="Pfam" id="PF01243">
    <property type="entry name" value="PNPOx_N"/>
    <property type="match status" value="1"/>
</dbReference>
<feature type="domain" description="Pyridoxamine 5'-phosphate oxidase N-terminal" evidence="1">
    <location>
        <begin position="12"/>
        <end position="136"/>
    </location>
</feature>
<dbReference type="InterPro" id="IPR012349">
    <property type="entry name" value="Split_barrel_FMN-bd"/>
</dbReference>
<comment type="caution">
    <text evidence="2">The sequence shown here is derived from an EMBL/GenBank/DDBJ whole genome shotgun (WGS) entry which is preliminary data.</text>
</comment>
<reference evidence="2" key="1">
    <citation type="journal article" date="2014" name="Front. Microbiol.">
        <title>High frequency of phylogenetically diverse reductive dehalogenase-homologous genes in deep subseafloor sedimentary metagenomes.</title>
        <authorList>
            <person name="Kawai M."/>
            <person name="Futagami T."/>
            <person name="Toyoda A."/>
            <person name="Takaki Y."/>
            <person name="Nishi S."/>
            <person name="Hori S."/>
            <person name="Arai W."/>
            <person name="Tsubouchi T."/>
            <person name="Morono Y."/>
            <person name="Uchiyama I."/>
            <person name="Ito T."/>
            <person name="Fujiyama A."/>
            <person name="Inagaki F."/>
            <person name="Takami H."/>
        </authorList>
    </citation>
    <scope>NUCLEOTIDE SEQUENCE</scope>
    <source>
        <strain evidence="2">Expedition CK06-06</strain>
    </source>
</reference>
<evidence type="ECO:0000259" key="1">
    <source>
        <dbReference type="Pfam" id="PF01243"/>
    </source>
</evidence>
<proteinExistence type="predicted"/>
<protein>
    <recommendedName>
        <fullName evidence="1">Pyridoxamine 5'-phosphate oxidase N-terminal domain-containing protein</fullName>
    </recommendedName>
</protein>
<dbReference type="PANTHER" id="PTHR40660">
    <property type="entry name" value="5'-PHOSPHATE OXIDASE PUTATIVE DOMAIN-CONTAINING PROTEIN-RELATED"/>
    <property type="match status" value="1"/>
</dbReference>
<dbReference type="SUPFAM" id="SSF50475">
    <property type="entry name" value="FMN-binding split barrel"/>
    <property type="match status" value="1"/>
</dbReference>
<organism evidence="2">
    <name type="scientific">marine sediment metagenome</name>
    <dbReference type="NCBI Taxonomy" id="412755"/>
    <lineage>
        <taxon>unclassified sequences</taxon>
        <taxon>metagenomes</taxon>
        <taxon>ecological metagenomes</taxon>
    </lineage>
</organism>
<dbReference type="PANTHER" id="PTHR40660:SF1">
    <property type="entry name" value="5'-PHOSPHATE OXIDASE PUTATIVE DOMAIN-CONTAINING PROTEIN-RELATED"/>
    <property type="match status" value="1"/>
</dbReference>
<evidence type="ECO:0000313" key="2">
    <source>
        <dbReference type="EMBL" id="GAI21282.1"/>
    </source>
</evidence>
<name>X1LPJ2_9ZZZZ</name>
<gene>
    <name evidence="2" type="ORF">S06H3_25414</name>
</gene>